<dbReference type="CDD" id="cd05233">
    <property type="entry name" value="SDR_c"/>
    <property type="match status" value="1"/>
</dbReference>
<dbReference type="PANTHER" id="PTHR42820:SF1">
    <property type="entry name" value="SHORT-CHAIN DEHYDROGENASE_REDUCTASE FAMILY PROTEIN"/>
    <property type="match status" value="1"/>
</dbReference>
<protein>
    <recommendedName>
        <fullName evidence="5">Short-chain alcohol dehydrogenase like protein</fullName>
    </recommendedName>
</protein>
<geneLocation type="plasmid" evidence="3 4">
    <name>pCHA6605.01</name>
</geneLocation>
<dbReference type="PATRIC" id="fig|1173020.3.peg.7092"/>
<dbReference type="InterPro" id="IPR006311">
    <property type="entry name" value="TAT_signal"/>
</dbReference>
<dbReference type="PRINTS" id="PR00081">
    <property type="entry name" value="GDHRDH"/>
</dbReference>
<dbReference type="PANTHER" id="PTHR42820">
    <property type="entry name" value="SHORT-CHAIN DEHYDROGENASE REDUCTASE"/>
    <property type="match status" value="1"/>
</dbReference>
<dbReference type="InterPro" id="IPR002347">
    <property type="entry name" value="SDR_fam"/>
</dbReference>
<dbReference type="PROSITE" id="PS00061">
    <property type="entry name" value="ADH_SHORT"/>
    <property type="match status" value="1"/>
</dbReference>
<dbReference type="FunFam" id="3.40.50.720:FF:000084">
    <property type="entry name" value="Short-chain dehydrogenase reductase"/>
    <property type="match status" value="1"/>
</dbReference>
<keyword evidence="4" id="KW-1185">Reference proteome</keyword>
<dbReference type="Proteomes" id="UP000010366">
    <property type="component" value="Plasmid pCHA6605.01"/>
</dbReference>
<accession>K9URW9</accession>
<evidence type="ECO:0000256" key="1">
    <source>
        <dbReference type="ARBA" id="ARBA00006484"/>
    </source>
</evidence>
<name>K9URW9_CHAP6</name>
<dbReference type="InterPro" id="IPR036291">
    <property type="entry name" value="NAD(P)-bd_dom_sf"/>
</dbReference>
<organism evidence="3 4">
    <name type="scientific">Chamaesiphon minutus (strain ATCC 27169 / PCC 6605)</name>
    <dbReference type="NCBI Taxonomy" id="1173020"/>
    <lineage>
        <taxon>Bacteria</taxon>
        <taxon>Bacillati</taxon>
        <taxon>Cyanobacteriota</taxon>
        <taxon>Cyanophyceae</taxon>
        <taxon>Gomontiellales</taxon>
        <taxon>Chamaesiphonaceae</taxon>
        <taxon>Chamaesiphon</taxon>
    </lineage>
</organism>
<evidence type="ECO:0008006" key="5">
    <source>
        <dbReference type="Google" id="ProtNLM"/>
    </source>
</evidence>
<dbReference type="InterPro" id="IPR020904">
    <property type="entry name" value="Sc_DH/Rdtase_CS"/>
</dbReference>
<evidence type="ECO:0000313" key="4">
    <source>
        <dbReference type="Proteomes" id="UP000010366"/>
    </source>
</evidence>
<dbReference type="Gene3D" id="3.40.50.720">
    <property type="entry name" value="NAD(P)-binding Rossmann-like Domain"/>
    <property type="match status" value="1"/>
</dbReference>
<proteinExistence type="inferred from homology"/>
<evidence type="ECO:0000256" key="2">
    <source>
        <dbReference type="ARBA" id="ARBA00023002"/>
    </source>
</evidence>
<dbReference type="Pfam" id="PF13561">
    <property type="entry name" value="adh_short_C2"/>
    <property type="match status" value="1"/>
</dbReference>
<dbReference type="AlphaFoldDB" id="K9URW9"/>
<dbReference type="EMBL" id="CP003601">
    <property type="protein sequence ID" value="AFY97019.1"/>
    <property type="molecule type" value="Genomic_DNA"/>
</dbReference>
<dbReference type="GO" id="GO:0016491">
    <property type="term" value="F:oxidoreductase activity"/>
    <property type="evidence" value="ECO:0007669"/>
    <property type="project" value="UniProtKB-KW"/>
</dbReference>
<comment type="similarity">
    <text evidence="1">Belongs to the short-chain dehydrogenases/reductases (SDR) family.</text>
</comment>
<keyword evidence="3" id="KW-0614">Plasmid</keyword>
<keyword evidence="2" id="KW-0560">Oxidoreductase</keyword>
<sequence length="300" mass="32220" precursor="true">MSLSRRHMLTVGATGLAAAIAPQILSSKPEEAIANTQKAPTPQAKINTNGRFAGKVVLITGATSGIGEGTAYAFAREGAKVFFCGRRENLGRQVEAKIKAFGGEATYMRTDVRNETDVKKFTEAAVKKYGRIDIAFNNAGIFMTPAEIQDITAENFLDILQTNVMGEFFAMKYQIPQMRQQGRGAIINMASVAGHAGFPNTAHYNASKHGIIGMTKAVALANAKYGIRVNSISPLAVDTPQLQESFTYQKVNAQEVAKTFVTPRIMSVDEIARAVMFLASNDATSITGMDLDVTGGELAK</sequence>
<evidence type="ECO:0000313" key="3">
    <source>
        <dbReference type="EMBL" id="AFY97019.1"/>
    </source>
</evidence>
<gene>
    <name evidence="3" type="ORF">Cha6605_6189</name>
</gene>
<dbReference type="PROSITE" id="PS51318">
    <property type="entry name" value="TAT"/>
    <property type="match status" value="1"/>
</dbReference>
<dbReference type="OrthoDB" id="9775296at2"/>
<reference evidence="3 4" key="1">
    <citation type="submission" date="2012-05" db="EMBL/GenBank/DDBJ databases">
        <title>Noncontiguous Finished plasmid 1 of genome of Chamaesiphon sp. PCC 6605.</title>
        <authorList>
            <consortium name="US DOE Joint Genome Institute"/>
            <person name="Gugger M."/>
            <person name="Coursin T."/>
            <person name="Rippka R."/>
            <person name="Tandeau De Marsac N."/>
            <person name="Huntemann M."/>
            <person name="Wei C.-L."/>
            <person name="Han J."/>
            <person name="Detter J.C."/>
            <person name="Han C."/>
            <person name="Tapia R."/>
            <person name="Chen A."/>
            <person name="Kyrpides N."/>
            <person name="Mavromatis K."/>
            <person name="Markowitz V."/>
            <person name="Szeto E."/>
            <person name="Ivanova N."/>
            <person name="Pagani I."/>
            <person name="Pati A."/>
            <person name="Goodwin L."/>
            <person name="Nordberg H.P."/>
            <person name="Cantor M.N."/>
            <person name="Hua S.X."/>
            <person name="Woyke T."/>
            <person name="Kerfeld C.A."/>
        </authorList>
    </citation>
    <scope>NUCLEOTIDE SEQUENCE [LARGE SCALE GENOMIC DNA]</scope>
    <source>
        <strain evidence="4">ATCC 27169 / PCC 6605</strain>
        <plasmid evidence="4">Plasmid pCHA6605.01</plasmid>
    </source>
</reference>
<dbReference type="KEGG" id="cmp:Cha6605_6189"/>
<dbReference type="eggNOG" id="COG4221">
    <property type="taxonomic scope" value="Bacteria"/>
</dbReference>
<dbReference type="RefSeq" id="WP_015328904.1">
    <property type="nucleotide sequence ID" value="NC_020053.1"/>
</dbReference>
<dbReference type="PRINTS" id="PR00080">
    <property type="entry name" value="SDRFAMILY"/>
</dbReference>
<dbReference type="HOGENOM" id="CLU_010194_1_0_3"/>
<dbReference type="SUPFAM" id="SSF51735">
    <property type="entry name" value="NAD(P)-binding Rossmann-fold domains"/>
    <property type="match status" value="1"/>
</dbReference>